<feature type="region of interest" description="Disordered" evidence="2">
    <location>
        <begin position="136"/>
        <end position="177"/>
    </location>
</feature>
<sequence length="653" mass="71183">MSAERMEADDSSNENKNDSSVSEIPMEAQDNSSENDIKIATLKSAFTWSTCKNSSNFVNQSSNSEKQPQPCNLPVKSVFANSNGNSLKERQNLLGNSSKSMWSIRSSVPLKSGNHCSVTYARRRRSHENCVNDVNERRPVENEASSRNPLTISGKSMSSAFVGKSSARSDDQQRESNVLKRCNSAPILNDIEIAESTSGWDRQVSSSTGRIRRFSATVVSGNMSPATGLSRSRLRLHQLQSEESFEGIQSKEAAHEREVHTTIQISSNCGDLSIRDRRISYESYMTSPRSQLPSPQAPSAKAHFPTPASSLSGIKLAHNRAIDFGTSVHSSGPHSPTHPHHPTSHVPLSSGIPSPLTLSTSPYHFSLSPLPPSPTRAFIGPGKQCFSPSMLNPVSLARATSRSPSPSPTRHHPFATRRRSQSPCIMKPSAFAPTKRKYDSDSEGSCSPKRAFIQSGNSGLPHGGSGDASMSNQSLNNTPLHHRTIIHRSHSLSSSSVDSSDLYVSPSPPHQGTTFPNHHNNHQVNGFNHPLHHSSTLMHTNNGSQTMLDQVTRCSSPASSTCSSSSLEGIRELHSLTSPQQQIIAAKKLCSRDAEGFDECADKKSTAVKGPCFTSQKPEQQNTRENEFSCRLLPTVSLCLLSYFKHTYPDYGI</sequence>
<feature type="compositionally biased region" description="Basic and acidic residues" evidence="2">
    <location>
        <begin position="167"/>
        <end position="177"/>
    </location>
</feature>
<dbReference type="EMBL" id="CAWYQH010000119">
    <property type="protein sequence ID" value="CAK8690895.1"/>
    <property type="molecule type" value="Genomic_DNA"/>
</dbReference>
<feature type="compositionally biased region" description="Low complexity" evidence="2">
    <location>
        <begin position="491"/>
        <end position="505"/>
    </location>
</feature>
<feature type="compositionally biased region" description="Polar residues" evidence="2">
    <location>
        <begin position="510"/>
        <end position="520"/>
    </location>
</feature>
<feature type="region of interest" description="Disordered" evidence="2">
    <location>
        <begin position="286"/>
        <end position="310"/>
    </location>
</feature>
<feature type="compositionally biased region" description="Basic and acidic residues" evidence="2">
    <location>
        <begin position="1"/>
        <end position="17"/>
    </location>
</feature>
<name>A0ABP0GH35_CLALP</name>
<keyword evidence="4" id="KW-1185">Reference proteome</keyword>
<proteinExistence type="inferred from homology"/>
<feature type="compositionally biased region" description="Low complexity" evidence="2">
    <location>
        <begin position="325"/>
        <end position="335"/>
    </location>
</feature>
<gene>
    <name evidence="3" type="ORF">CVLEPA_LOCUS23451</name>
</gene>
<feature type="region of interest" description="Disordered" evidence="2">
    <location>
        <begin position="1"/>
        <end position="35"/>
    </location>
</feature>
<dbReference type="PANTHER" id="PTHR22227:SF6">
    <property type="entry name" value="FAMILY WITH SEQUENCE SIMILARITY 122B ISOFORM X1"/>
    <property type="match status" value="1"/>
</dbReference>
<comment type="similarity">
    <text evidence="1">Belongs to the FAM122 family.</text>
</comment>
<evidence type="ECO:0000256" key="1">
    <source>
        <dbReference type="ARBA" id="ARBA00006725"/>
    </source>
</evidence>
<dbReference type="InterPro" id="IPR026716">
    <property type="entry name" value="PBIR1/2/3"/>
</dbReference>
<feature type="compositionally biased region" description="Polar residues" evidence="2">
    <location>
        <begin position="468"/>
        <end position="477"/>
    </location>
</feature>
<organism evidence="3 4">
    <name type="scientific">Clavelina lepadiformis</name>
    <name type="common">Light-bulb sea squirt</name>
    <name type="synonym">Ascidia lepadiformis</name>
    <dbReference type="NCBI Taxonomy" id="159417"/>
    <lineage>
        <taxon>Eukaryota</taxon>
        <taxon>Metazoa</taxon>
        <taxon>Chordata</taxon>
        <taxon>Tunicata</taxon>
        <taxon>Ascidiacea</taxon>
        <taxon>Aplousobranchia</taxon>
        <taxon>Clavelinidae</taxon>
        <taxon>Clavelina</taxon>
    </lineage>
</organism>
<feature type="region of interest" description="Disordered" evidence="2">
    <location>
        <begin position="325"/>
        <end position="353"/>
    </location>
</feature>
<feature type="compositionally biased region" description="Polar residues" evidence="2">
    <location>
        <begin position="143"/>
        <end position="159"/>
    </location>
</feature>
<evidence type="ECO:0000256" key="2">
    <source>
        <dbReference type="SAM" id="MobiDB-lite"/>
    </source>
</evidence>
<comment type="caution">
    <text evidence="3">The sequence shown here is derived from an EMBL/GenBank/DDBJ whole genome shotgun (WGS) entry which is preliminary data.</text>
</comment>
<evidence type="ECO:0000313" key="4">
    <source>
        <dbReference type="Proteomes" id="UP001642483"/>
    </source>
</evidence>
<reference evidence="3 4" key="1">
    <citation type="submission" date="2024-02" db="EMBL/GenBank/DDBJ databases">
        <authorList>
            <person name="Daric V."/>
            <person name="Darras S."/>
        </authorList>
    </citation>
    <scope>NUCLEOTIDE SEQUENCE [LARGE SCALE GENOMIC DNA]</scope>
</reference>
<accession>A0ABP0GH35</accession>
<feature type="compositionally biased region" description="Basic residues" evidence="2">
    <location>
        <begin position="409"/>
        <end position="420"/>
    </location>
</feature>
<evidence type="ECO:0000313" key="3">
    <source>
        <dbReference type="EMBL" id="CAK8690895.1"/>
    </source>
</evidence>
<feature type="region of interest" description="Disordered" evidence="2">
    <location>
        <begin position="489"/>
        <end position="520"/>
    </location>
</feature>
<dbReference type="PANTHER" id="PTHR22227">
    <property type="entry name" value="FAMILY WITH SEQUENCE SIMILARITY 122B ISOFORM X1"/>
    <property type="match status" value="1"/>
</dbReference>
<dbReference type="Proteomes" id="UP001642483">
    <property type="component" value="Unassembled WGS sequence"/>
</dbReference>
<protein>
    <submittedName>
        <fullName evidence="3">Uncharacterized protein</fullName>
    </submittedName>
</protein>
<feature type="region of interest" description="Disordered" evidence="2">
    <location>
        <begin position="397"/>
        <end position="477"/>
    </location>
</feature>